<dbReference type="InterPro" id="IPR050109">
    <property type="entry name" value="HTH-type_TetR-like_transc_reg"/>
</dbReference>
<dbReference type="EMBL" id="VLLL01000006">
    <property type="protein sequence ID" value="TWJ11949.1"/>
    <property type="molecule type" value="Genomic_DNA"/>
</dbReference>
<dbReference type="PROSITE" id="PS50977">
    <property type="entry name" value="HTH_TETR_2"/>
    <property type="match status" value="1"/>
</dbReference>
<dbReference type="Gene3D" id="1.10.357.10">
    <property type="entry name" value="Tetracycline Repressor, domain 2"/>
    <property type="match status" value="1"/>
</dbReference>
<dbReference type="GO" id="GO:0003700">
    <property type="term" value="F:DNA-binding transcription factor activity"/>
    <property type="evidence" value="ECO:0007669"/>
    <property type="project" value="TreeGrafter"/>
</dbReference>
<keyword evidence="2 4" id="KW-0238">DNA-binding</keyword>
<gene>
    <name evidence="6" type="ORF">LX16_2692</name>
</gene>
<proteinExistence type="predicted"/>
<dbReference type="SUPFAM" id="SSF46689">
    <property type="entry name" value="Homeodomain-like"/>
    <property type="match status" value="1"/>
</dbReference>
<keyword evidence="7" id="KW-1185">Reference proteome</keyword>
<dbReference type="PANTHER" id="PTHR30055:SF234">
    <property type="entry name" value="HTH-TYPE TRANSCRIPTIONAL REGULATOR BETI"/>
    <property type="match status" value="1"/>
</dbReference>
<keyword evidence="3" id="KW-0804">Transcription</keyword>
<dbReference type="Proteomes" id="UP000321617">
    <property type="component" value="Unassembled WGS sequence"/>
</dbReference>
<evidence type="ECO:0000256" key="3">
    <source>
        <dbReference type="ARBA" id="ARBA00023163"/>
    </source>
</evidence>
<evidence type="ECO:0000256" key="4">
    <source>
        <dbReference type="PROSITE-ProRule" id="PRU00335"/>
    </source>
</evidence>
<sequence>MPPDARQAEIIAAVTPLVVAHGRDVTSRQLAEAAGVAEGTVFRAFGDKETLLRRVVEAYFDPEPFRRDLRAVDRDRPLIDVLTDVISLLRERFAHMFRMVAAMGERPAPPSSLDDFIAILTELLGDDTRRLRLPVSEVAQVIRMVSFSSVLPGVATEQTQDPRRLAEIVLYGVANRPDPTEPE</sequence>
<feature type="domain" description="HTH tetR-type" evidence="5">
    <location>
        <begin position="4"/>
        <end position="63"/>
    </location>
</feature>
<reference evidence="6 7" key="1">
    <citation type="journal article" date="2013" name="Stand. Genomic Sci.">
        <title>Genomic Encyclopedia of Type Strains, Phase I: The one thousand microbial genomes (KMG-I) project.</title>
        <authorList>
            <person name="Kyrpides N.C."/>
            <person name="Woyke T."/>
            <person name="Eisen J.A."/>
            <person name="Garrity G."/>
            <person name="Lilburn T.G."/>
            <person name="Beck B.J."/>
            <person name="Whitman W.B."/>
            <person name="Hugenholtz P."/>
            <person name="Klenk H.P."/>
        </authorList>
    </citation>
    <scope>NUCLEOTIDE SEQUENCE [LARGE SCALE GENOMIC DNA]</scope>
    <source>
        <strain evidence="6 7">DSM 45044</strain>
    </source>
</reference>
<evidence type="ECO:0000313" key="6">
    <source>
        <dbReference type="EMBL" id="TWJ11949.1"/>
    </source>
</evidence>
<dbReference type="PRINTS" id="PR00455">
    <property type="entry name" value="HTHTETR"/>
</dbReference>
<evidence type="ECO:0000256" key="1">
    <source>
        <dbReference type="ARBA" id="ARBA00023015"/>
    </source>
</evidence>
<evidence type="ECO:0000256" key="2">
    <source>
        <dbReference type="ARBA" id="ARBA00023125"/>
    </source>
</evidence>
<protein>
    <submittedName>
        <fullName evidence="6">TetR family transcriptional regulator</fullName>
    </submittedName>
</protein>
<evidence type="ECO:0000313" key="7">
    <source>
        <dbReference type="Proteomes" id="UP000321617"/>
    </source>
</evidence>
<organism evidence="6 7">
    <name type="scientific">Stackebrandtia albiflava</name>
    <dbReference type="NCBI Taxonomy" id="406432"/>
    <lineage>
        <taxon>Bacteria</taxon>
        <taxon>Bacillati</taxon>
        <taxon>Actinomycetota</taxon>
        <taxon>Actinomycetes</taxon>
        <taxon>Glycomycetales</taxon>
        <taxon>Glycomycetaceae</taxon>
        <taxon>Stackebrandtia</taxon>
    </lineage>
</organism>
<dbReference type="InterPro" id="IPR001647">
    <property type="entry name" value="HTH_TetR"/>
</dbReference>
<dbReference type="OrthoDB" id="3539650at2"/>
<evidence type="ECO:0000259" key="5">
    <source>
        <dbReference type="PROSITE" id="PS50977"/>
    </source>
</evidence>
<dbReference type="GO" id="GO:0000976">
    <property type="term" value="F:transcription cis-regulatory region binding"/>
    <property type="evidence" value="ECO:0007669"/>
    <property type="project" value="TreeGrafter"/>
</dbReference>
<dbReference type="InterPro" id="IPR009057">
    <property type="entry name" value="Homeodomain-like_sf"/>
</dbReference>
<dbReference type="PANTHER" id="PTHR30055">
    <property type="entry name" value="HTH-TYPE TRANSCRIPTIONAL REGULATOR RUTR"/>
    <property type="match status" value="1"/>
</dbReference>
<feature type="DNA-binding region" description="H-T-H motif" evidence="4">
    <location>
        <begin position="26"/>
        <end position="45"/>
    </location>
</feature>
<dbReference type="Pfam" id="PF00440">
    <property type="entry name" value="TetR_N"/>
    <property type="match status" value="1"/>
</dbReference>
<comment type="caution">
    <text evidence="6">The sequence shown here is derived from an EMBL/GenBank/DDBJ whole genome shotgun (WGS) entry which is preliminary data.</text>
</comment>
<name>A0A562V223_9ACTN</name>
<dbReference type="AlphaFoldDB" id="A0A562V223"/>
<accession>A0A562V223</accession>
<keyword evidence="1" id="KW-0805">Transcription regulation</keyword>